<sequence>MATEPAVDAYDALAQLPDREIHRTARQMNLPGFGPVQQARLHDSHVLIIGAGGLGCPALQQLAAAGVGTITLVDDDTVDLSNIHRQILFGAGDIGKPKVEVAAARARELQPDIQINAVAERVRVDNVVELVGGVDLVLDGSDTFATKYLVADACEILGIPLVWGTVLRYSGEVALWHSGASADGQRQGVQRGVGLRDLFPEQPDAASAPDCATAGVLGVTTSVVAGLMSTEAIAYLAGLRSEPGRVLRYQALPASLTSYRVGADPQRPLTTELAAFYGTSCAVPNTDPADTLLQRVASGAAVALDVREPHEKYVADLAQRYHPLRLPLSEITSSADIADALGGADEAVVFCASGVRSQRVVDTYAAALPQVQLHSLPGGVGALGAADTNTNINTDFNNA</sequence>
<dbReference type="CDD" id="cd00757">
    <property type="entry name" value="ThiF_MoeB_HesA_family"/>
    <property type="match status" value="1"/>
</dbReference>
<dbReference type="Gene3D" id="3.40.250.10">
    <property type="entry name" value="Rhodanese-like domain"/>
    <property type="match status" value="1"/>
</dbReference>
<keyword evidence="3" id="KW-1185">Reference proteome</keyword>
<dbReference type="Pfam" id="PF00899">
    <property type="entry name" value="ThiF"/>
    <property type="match status" value="1"/>
</dbReference>
<comment type="caution">
    <text evidence="2">The sequence shown here is derived from an EMBL/GenBank/DDBJ whole genome shotgun (WGS) entry which is preliminary data.</text>
</comment>
<gene>
    <name evidence="2" type="ORF">QPX45_01425</name>
</gene>
<evidence type="ECO:0000259" key="1">
    <source>
        <dbReference type="PROSITE" id="PS50206"/>
    </source>
</evidence>
<keyword evidence="2" id="KW-0808">Transferase</keyword>
<dbReference type="Gene3D" id="3.40.50.720">
    <property type="entry name" value="NAD(P)-binding Rossmann-like Domain"/>
    <property type="match status" value="1"/>
</dbReference>
<feature type="domain" description="Rhodanese" evidence="1">
    <location>
        <begin position="326"/>
        <end position="392"/>
    </location>
</feature>
<name>A0ABT7FZL5_9CORY</name>
<accession>A0ABT7FZL5</accession>
<dbReference type="PROSITE" id="PS50206">
    <property type="entry name" value="RHODANESE_3"/>
    <property type="match status" value="1"/>
</dbReference>
<dbReference type="InterPro" id="IPR001763">
    <property type="entry name" value="Rhodanese-like_dom"/>
</dbReference>
<protein>
    <submittedName>
        <fullName evidence="2">ThiF family adenylyltransferase</fullName>
    </submittedName>
</protein>
<keyword evidence="2" id="KW-0548">Nucleotidyltransferase</keyword>
<dbReference type="InterPro" id="IPR000594">
    <property type="entry name" value="ThiF_NAD_FAD-bd"/>
</dbReference>
<evidence type="ECO:0000313" key="3">
    <source>
        <dbReference type="Proteomes" id="UP001243856"/>
    </source>
</evidence>
<reference evidence="2 3" key="1">
    <citation type="submission" date="2023-05" db="EMBL/GenBank/DDBJ databases">
        <title>Metabolic capabilities are highly conserved among human nasal-associated Corynebacterium species in pangenomic analyses.</title>
        <authorList>
            <person name="Tran T.H."/>
            <person name="Roberts A.Q."/>
            <person name="Escapa I.F."/>
            <person name="Gao W."/>
            <person name="Conlan S."/>
            <person name="Kong H."/>
            <person name="Segre J.A."/>
            <person name="Kelly M.S."/>
            <person name="Lemon K.P."/>
        </authorList>
    </citation>
    <scope>NUCLEOTIDE SEQUENCE [LARGE SCALE GENOMIC DNA]</scope>
    <source>
        <strain evidence="2 3">KPL2811</strain>
    </source>
</reference>
<dbReference type="Proteomes" id="UP001243856">
    <property type="component" value="Unassembled WGS sequence"/>
</dbReference>
<evidence type="ECO:0000313" key="2">
    <source>
        <dbReference type="EMBL" id="MDK4299918.1"/>
    </source>
</evidence>
<dbReference type="GO" id="GO:0016779">
    <property type="term" value="F:nucleotidyltransferase activity"/>
    <property type="evidence" value="ECO:0007669"/>
    <property type="project" value="UniProtKB-KW"/>
</dbReference>
<dbReference type="PANTHER" id="PTHR10953">
    <property type="entry name" value="UBIQUITIN-ACTIVATING ENZYME E1"/>
    <property type="match status" value="1"/>
</dbReference>
<dbReference type="SUPFAM" id="SSF69572">
    <property type="entry name" value="Activating enzymes of the ubiquitin-like proteins"/>
    <property type="match status" value="1"/>
</dbReference>
<organism evidence="2 3">
    <name type="scientific">Corynebacterium propinquum</name>
    <dbReference type="NCBI Taxonomy" id="43769"/>
    <lineage>
        <taxon>Bacteria</taxon>
        <taxon>Bacillati</taxon>
        <taxon>Actinomycetota</taxon>
        <taxon>Actinomycetes</taxon>
        <taxon>Mycobacteriales</taxon>
        <taxon>Corynebacteriaceae</taxon>
        <taxon>Corynebacterium</taxon>
    </lineage>
</organism>
<dbReference type="RefSeq" id="WP_284575756.1">
    <property type="nucleotide sequence ID" value="NZ_JASNVE010000001.1"/>
</dbReference>
<dbReference type="EMBL" id="JASNVK010000001">
    <property type="protein sequence ID" value="MDK4299918.1"/>
    <property type="molecule type" value="Genomic_DNA"/>
</dbReference>
<dbReference type="InterPro" id="IPR045886">
    <property type="entry name" value="ThiF/MoeB/HesA"/>
</dbReference>
<dbReference type="NCBIfam" id="NF004111">
    <property type="entry name" value="PRK05600.1"/>
    <property type="match status" value="1"/>
</dbReference>
<proteinExistence type="predicted"/>
<dbReference type="InterPro" id="IPR035985">
    <property type="entry name" value="Ubiquitin-activating_enz"/>
</dbReference>
<dbReference type="PANTHER" id="PTHR10953:SF102">
    <property type="entry name" value="ADENYLYLTRANSFERASE AND SULFURTRANSFERASE MOCS3"/>
    <property type="match status" value="1"/>
</dbReference>
<dbReference type="InterPro" id="IPR036873">
    <property type="entry name" value="Rhodanese-like_dom_sf"/>
</dbReference>